<dbReference type="EMBL" id="JXTB01000367">
    <property type="protein sequence ID" value="PON43637.1"/>
    <property type="molecule type" value="Genomic_DNA"/>
</dbReference>
<name>A0A2P5B4A8_PARAD</name>
<sequence>MNEFVNIWEDGIDMESCSDDEDELRSTCESDSEEFEGANPRRRRTEFNPQIDIQNPSFKIGILFPSKDDFIKDSYKG</sequence>
<evidence type="ECO:0000313" key="3">
    <source>
        <dbReference type="Proteomes" id="UP000237105"/>
    </source>
</evidence>
<comment type="caution">
    <text evidence="2">The sequence shown here is derived from an EMBL/GenBank/DDBJ whole genome shotgun (WGS) entry which is preliminary data.</text>
</comment>
<protein>
    <submittedName>
        <fullName evidence="2">Uncharacterized protein</fullName>
    </submittedName>
</protein>
<dbReference type="Proteomes" id="UP000237105">
    <property type="component" value="Unassembled WGS sequence"/>
</dbReference>
<proteinExistence type="predicted"/>
<organism evidence="2 3">
    <name type="scientific">Parasponia andersonii</name>
    <name type="common">Sponia andersonii</name>
    <dbReference type="NCBI Taxonomy" id="3476"/>
    <lineage>
        <taxon>Eukaryota</taxon>
        <taxon>Viridiplantae</taxon>
        <taxon>Streptophyta</taxon>
        <taxon>Embryophyta</taxon>
        <taxon>Tracheophyta</taxon>
        <taxon>Spermatophyta</taxon>
        <taxon>Magnoliopsida</taxon>
        <taxon>eudicotyledons</taxon>
        <taxon>Gunneridae</taxon>
        <taxon>Pentapetalae</taxon>
        <taxon>rosids</taxon>
        <taxon>fabids</taxon>
        <taxon>Rosales</taxon>
        <taxon>Cannabaceae</taxon>
        <taxon>Parasponia</taxon>
    </lineage>
</organism>
<feature type="region of interest" description="Disordered" evidence="1">
    <location>
        <begin position="17"/>
        <end position="45"/>
    </location>
</feature>
<keyword evidence="3" id="KW-1185">Reference proteome</keyword>
<gene>
    <name evidence="2" type="ORF">PanWU01x14_272540</name>
</gene>
<accession>A0A2P5B4A8</accession>
<dbReference type="AlphaFoldDB" id="A0A2P5B4A8"/>
<evidence type="ECO:0000313" key="2">
    <source>
        <dbReference type="EMBL" id="PON43637.1"/>
    </source>
</evidence>
<evidence type="ECO:0000256" key="1">
    <source>
        <dbReference type="SAM" id="MobiDB-lite"/>
    </source>
</evidence>
<reference evidence="3" key="1">
    <citation type="submission" date="2016-06" db="EMBL/GenBank/DDBJ databases">
        <title>Parallel loss of symbiosis genes in relatives of nitrogen-fixing non-legume Parasponia.</title>
        <authorList>
            <person name="Van Velzen R."/>
            <person name="Holmer R."/>
            <person name="Bu F."/>
            <person name="Rutten L."/>
            <person name="Van Zeijl A."/>
            <person name="Liu W."/>
            <person name="Santuari L."/>
            <person name="Cao Q."/>
            <person name="Sharma T."/>
            <person name="Shen D."/>
            <person name="Roswanjaya Y."/>
            <person name="Wardhani T."/>
            <person name="Kalhor M.S."/>
            <person name="Jansen J."/>
            <person name="Van den Hoogen J."/>
            <person name="Gungor B."/>
            <person name="Hartog M."/>
            <person name="Hontelez J."/>
            <person name="Verver J."/>
            <person name="Yang W.-C."/>
            <person name="Schijlen E."/>
            <person name="Repin R."/>
            <person name="Schilthuizen M."/>
            <person name="Schranz E."/>
            <person name="Heidstra R."/>
            <person name="Miyata K."/>
            <person name="Fedorova E."/>
            <person name="Kohlen W."/>
            <person name="Bisseling T."/>
            <person name="Smit S."/>
            <person name="Geurts R."/>
        </authorList>
    </citation>
    <scope>NUCLEOTIDE SEQUENCE [LARGE SCALE GENOMIC DNA]</scope>
    <source>
        <strain evidence="3">cv. WU1-14</strain>
    </source>
</reference>
<feature type="non-terminal residue" evidence="2">
    <location>
        <position position="77"/>
    </location>
</feature>